<dbReference type="PROSITE" id="PS51257">
    <property type="entry name" value="PROKAR_LIPOPROTEIN"/>
    <property type="match status" value="1"/>
</dbReference>
<feature type="signal peptide" evidence="1">
    <location>
        <begin position="1"/>
        <end position="20"/>
    </location>
</feature>
<dbReference type="STRING" id="408074.SAMN05660909_01186"/>
<accession>A0A1H3ZEJ6</accession>
<evidence type="ECO:0000313" key="2">
    <source>
        <dbReference type="EMBL" id="SEA22189.1"/>
    </source>
</evidence>
<protein>
    <recommendedName>
        <fullName evidence="4">Lipoprotein</fullName>
    </recommendedName>
</protein>
<reference evidence="3" key="1">
    <citation type="submission" date="2016-10" db="EMBL/GenBank/DDBJ databases">
        <authorList>
            <person name="Varghese N."/>
            <person name="Submissions S."/>
        </authorList>
    </citation>
    <scope>NUCLEOTIDE SEQUENCE [LARGE SCALE GENOMIC DNA]</scope>
    <source>
        <strain evidence="3">DSM 23920</strain>
    </source>
</reference>
<proteinExistence type="predicted"/>
<dbReference type="RefSeq" id="WP_089759647.1">
    <property type="nucleotide sequence ID" value="NZ_BKAT01000005.1"/>
</dbReference>
<gene>
    <name evidence="2" type="ORF">SAMN05660909_01186</name>
</gene>
<evidence type="ECO:0000256" key="1">
    <source>
        <dbReference type="SAM" id="SignalP"/>
    </source>
</evidence>
<name>A0A1H3ZEJ6_9BACT</name>
<organism evidence="2 3">
    <name type="scientific">Chitinophaga terrae</name>
    <name type="common">ex Kim and Jung 2007</name>
    <dbReference type="NCBI Taxonomy" id="408074"/>
    <lineage>
        <taxon>Bacteria</taxon>
        <taxon>Pseudomonadati</taxon>
        <taxon>Bacteroidota</taxon>
        <taxon>Chitinophagia</taxon>
        <taxon>Chitinophagales</taxon>
        <taxon>Chitinophagaceae</taxon>
        <taxon>Chitinophaga</taxon>
    </lineage>
</organism>
<evidence type="ECO:0000313" key="3">
    <source>
        <dbReference type="Proteomes" id="UP000199656"/>
    </source>
</evidence>
<keyword evidence="3" id="KW-1185">Reference proteome</keyword>
<dbReference type="Proteomes" id="UP000199656">
    <property type="component" value="Unassembled WGS sequence"/>
</dbReference>
<evidence type="ECO:0008006" key="4">
    <source>
        <dbReference type="Google" id="ProtNLM"/>
    </source>
</evidence>
<keyword evidence="1" id="KW-0732">Signal</keyword>
<dbReference type="EMBL" id="FNRL01000004">
    <property type="protein sequence ID" value="SEA22189.1"/>
    <property type="molecule type" value="Genomic_DNA"/>
</dbReference>
<dbReference type="AlphaFoldDB" id="A0A1H3ZEJ6"/>
<sequence length="182" mass="21512">MKICFLALFAFLLLSCCNQTKGYREKCSEKINQLERSDLDLFRGVFIEARVERNDTFIVYSFVKELNGQEFYLPNFSRYDSMMISNSKNFDVLKYGQYFGYSAPQAAWQYSKEYADSIISTFEKMRVSSVLGRNEGMLVFYFDDKTYLAYVPDKTKIINEFWKEKMQTLDSVKPGWYFGEDK</sequence>
<feature type="chain" id="PRO_5011519015" description="Lipoprotein" evidence="1">
    <location>
        <begin position="21"/>
        <end position="182"/>
    </location>
</feature>